<sequence length="244" mass="27426">MSLQVYNYESGTVGSSADSPGAHLRFVFEDHACPIGSTAFDLLYSLDVSDPHIDIALPGVTRVPLIYKVRDPDFSELAYRVTSDNQIVIVGDEAPVNLPCLDEQKAVKFGFKSEVNDRSKAEDALKWAGIFGLEHLSDSEMNRAVGIVDELWRGDWEGHCITPIHLYESKADIVRGEYLRPFYQSKWFSCGDFDRGCRYNESDATVRAFATYEQDRNAPLFGSMSPLLVFTFCPICRCINVENQ</sequence>
<organism evidence="1 2">
    <name type="scientific">Bremerella volcania</name>
    <dbReference type="NCBI Taxonomy" id="2527984"/>
    <lineage>
        <taxon>Bacteria</taxon>
        <taxon>Pseudomonadati</taxon>
        <taxon>Planctomycetota</taxon>
        <taxon>Planctomycetia</taxon>
        <taxon>Pirellulales</taxon>
        <taxon>Pirellulaceae</taxon>
        <taxon>Bremerella</taxon>
    </lineage>
</organism>
<dbReference type="AlphaFoldDB" id="A0A518C1U6"/>
<dbReference type="RefSeq" id="WP_144969833.1">
    <property type="nucleotide sequence ID" value="NZ_CP036289.1"/>
</dbReference>
<evidence type="ECO:0000313" key="2">
    <source>
        <dbReference type="Proteomes" id="UP000318626"/>
    </source>
</evidence>
<name>A0A518C1U6_9BACT</name>
<gene>
    <name evidence="1" type="ORF">Pan97_01640</name>
</gene>
<keyword evidence="2" id="KW-1185">Reference proteome</keyword>
<proteinExistence type="predicted"/>
<dbReference type="KEGG" id="bvo:Pan97_01640"/>
<reference evidence="2" key="1">
    <citation type="submission" date="2019-02" db="EMBL/GenBank/DDBJ databases">
        <title>Deep-cultivation of Planctomycetes and their phenomic and genomic characterization uncovers novel biology.</title>
        <authorList>
            <person name="Wiegand S."/>
            <person name="Jogler M."/>
            <person name="Boedeker C."/>
            <person name="Pinto D."/>
            <person name="Vollmers J."/>
            <person name="Rivas-Marin E."/>
            <person name="Kohn T."/>
            <person name="Peeters S.H."/>
            <person name="Heuer A."/>
            <person name="Rast P."/>
            <person name="Oberbeckmann S."/>
            <person name="Bunk B."/>
            <person name="Jeske O."/>
            <person name="Meyerdierks A."/>
            <person name="Storesund J.E."/>
            <person name="Kallscheuer N."/>
            <person name="Luecker S."/>
            <person name="Lage O.M."/>
            <person name="Pohl T."/>
            <person name="Merkel B.J."/>
            <person name="Hornburger P."/>
            <person name="Mueller R.-W."/>
            <person name="Bruemmer F."/>
            <person name="Labrenz M."/>
            <person name="Spormann A.M."/>
            <person name="Op den Camp H."/>
            <person name="Overmann J."/>
            <person name="Amann R."/>
            <person name="Jetten M.S.M."/>
            <person name="Mascher T."/>
            <person name="Medema M.H."/>
            <person name="Devos D.P."/>
            <person name="Kaster A.-K."/>
            <person name="Ovreas L."/>
            <person name="Rohde M."/>
            <person name="Galperin M.Y."/>
            <person name="Jogler C."/>
        </authorList>
    </citation>
    <scope>NUCLEOTIDE SEQUENCE [LARGE SCALE GENOMIC DNA]</scope>
    <source>
        <strain evidence="2">Pan97</strain>
    </source>
</reference>
<dbReference type="EMBL" id="CP036289">
    <property type="protein sequence ID" value="QDU73197.1"/>
    <property type="molecule type" value="Genomic_DNA"/>
</dbReference>
<accession>A0A518C1U6</accession>
<dbReference type="Proteomes" id="UP000318626">
    <property type="component" value="Chromosome"/>
</dbReference>
<dbReference type="OrthoDB" id="269115at2"/>
<evidence type="ECO:0000313" key="1">
    <source>
        <dbReference type="EMBL" id="QDU73197.1"/>
    </source>
</evidence>
<protein>
    <submittedName>
        <fullName evidence="1">Uncharacterized protein</fullName>
    </submittedName>
</protein>